<gene>
    <name evidence="3" type="ORF">CP982_07625</name>
    <name evidence="2" type="ORF">FHS40_007474</name>
</gene>
<reference evidence="2 5" key="2">
    <citation type="submission" date="2020-08" db="EMBL/GenBank/DDBJ databases">
        <title>Genomic Encyclopedia of Type Strains, Phase III (KMG-III): the genomes of soil and plant-associated and newly described type strains.</title>
        <authorList>
            <person name="Whitman W."/>
        </authorList>
    </citation>
    <scope>NUCLEOTIDE SEQUENCE [LARGE SCALE GENOMIC DNA]</scope>
    <source>
        <strain evidence="2 5">CECT 3146</strain>
    </source>
</reference>
<dbReference type="OrthoDB" id="4338729at2"/>
<dbReference type="EMBL" id="JACHJD010000018">
    <property type="protein sequence ID" value="MBB5108353.1"/>
    <property type="molecule type" value="Genomic_DNA"/>
</dbReference>
<feature type="region of interest" description="Disordered" evidence="1">
    <location>
        <begin position="1"/>
        <end position="46"/>
    </location>
</feature>
<protein>
    <submittedName>
        <fullName evidence="3">Uncharacterized protein</fullName>
    </submittedName>
</protein>
<feature type="compositionally biased region" description="Low complexity" evidence="1">
    <location>
        <begin position="189"/>
        <end position="201"/>
    </location>
</feature>
<name>A0A5P2X863_STRST</name>
<feature type="compositionally biased region" description="Basic and acidic residues" evidence="1">
    <location>
        <begin position="212"/>
        <end position="226"/>
    </location>
</feature>
<reference evidence="3 4" key="1">
    <citation type="submission" date="2017-09" db="EMBL/GenBank/DDBJ databases">
        <authorList>
            <person name="Lee N."/>
            <person name="Cho B.-K."/>
        </authorList>
    </citation>
    <scope>NUCLEOTIDE SEQUENCE [LARGE SCALE GENOMIC DNA]</scope>
    <source>
        <strain evidence="3 4">ATCC 27465</strain>
    </source>
</reference>
<sequence length="226" mass="23954">MTDHSTPPQTAPDGPESVPQPRHGAARPPDAPEAPQAPSGGFFVFVDPDAPPLTLVVNPSGQRTAAGSNGPSPVHPRVQGRCPACRGASLFLGTGGHVTCSRSDCPNPCAADDLLHGSPDVATLTARLRVATTELARLGEGEEKPARENSFPTPGEWIWRWNRATPATRLSVIAQLLDAARHMRQCDQPAPAATEATKAPPYDGPTVAEAAAEDRRWWNSEKDGER</sequence>
<dbReference type="EMBL" id="CP023690">
    <property type="protein sequence ID" value="QEV58602.1"/>
    <property type="molecule type" value="Genomic_DNA"/>
</dbReference>
<keyword evidence="5" id="KW-1185">Reference proteome</keyword>
<dbReference type="Proteomes" id="UP000549009">
    <property type="component" value="Unassembled WGS sequence"/>
</dbReference>
<evidence type="ECO:0000313" key="5">
    <source>
        <dbReference type="Proteomes" id="UP000549009"/>
    </source>
</evidence>
<evidence type="ECO:0000313" key="4">
    <source>
        <dbReference type="Proteomes" id="UP000326505"/>
    </source>
</evidence>
<evidence type="ECO:0000313" key="2">
    <source>
        <dbReference type="EMBL" id="MBB5108353.1"/>
    </source>
</evidence>
<proteinExistence type="predicted"/>
<dbReference type="RefSeq" id="WP_150509806.1">
    <property type="nucleotide sequence ID" value="NZ_BMSQ01000020.1"/>
</dbReference>
<accession>A0A5P2X863</accession>
<evidence type="ECO:0000256" key="1">
    <source>
        <dbReference type="SAM" id="MobiDB-lite"/>
    </source>
</evidence>
<organism evidence="3 4">
    <name type="scientific">Streptomyces spectabilis</name>
    <dbReference type="NCBI Taxonomy" id="68270"/>
    <lineage>
        <taxon>Bacteria</taxon>
        <taxon>Bacillati</taxon>
        <taxon>Actinomycetota</taxon>
        <taxon>Actinomycetes</taxon>
        <taxon>Kitasatosporales</taxon>
        <taxon>Streptomycetaceae</taxon>
        <taxon>Streptomyces</taxon>
    </lineage>
</organism>
<dbReference type="AlphaFoldDB" id="A0A5P2X863"/>
<feature type="region of interest" description="Disordered" evidence="1">
    <location>
        <begin position="187"/>
        <end position="226"/>
    </location>
</feature>
<dbReference type="Proteomes" id="UP000326505">
    <property type="component" value="Chromosome"/>
</dbReference>
<dbReference type="KEGG" id="sspb:CP982_07625"/>
<evidence type="ECO:0000313" key="3">
    <source>
        <dbReference type="EMBL" id="QEV58602.1"/>
    </source>
</evidence>